<dbReference type="SUPFAM" id="SSF81631">
    <property type="entry name" value="PAP/OAS1 substrate-binding domain"/>
    <property type="match status" value="1"/>
</dbReference>
<evidence type="ECO:0000313" key="4">
    <source>
        <dbReference type="Proteomes" id="UP000215914"/>
    </source>
</evidence>
<dbReference type="InterPro" id="IPR054708">
    <property type="entry name" value="MTPAP-like_central"/>
</dbReference>
<gene>
    <name evidence="3" type="ORF">HannXRQ_Chr08g0228431</name>
</gene>
<dbReference type="EMBL" id="CM007897">
    <property type="protein sequence ID" value="OTG18929.1"/>
    <property type="molecule type" value="Genomic_DNA"/>
</dbReference>
<proteinExistence type="predicted"/>
<dbReference type="Pfam" id="PF26180">
    <property type="entry name" value="PAP-OAS1"/>
    <property type="match status" value="1"/>
</dbReference>
<organism evidence="3 4">
    <name type="scientific">Helianthus annuus</name>
    <name type="common">Common sunflower</name>
    <dbReference type="NCBI Taxonomy" id="4232"/>
    <lineage>
        <taxon>Eukaryota</taxon>
        <taxon>Viridiplantae</taxon>
        <taxon>Streptophyta</taxon>
        <taxon>Embryophyta</taxon>
        <taxon>Tracheophyta</taxon>
        <taxon>Spermatophyta</taxon>
        <taxon>Magnoliopsida</taxon>
        <taxon>eudicotyledons</taxon>
        <taxon>Gunneridae</taxon>
        <taxon>Pentapetalae</taxon>
        <taxon>asterids</taxon>
        <taxon>campanulids</taxon>
        <taxon>Asterales</taxon>
        <taxon>Asteraceae</taxon>
        <taxon>Asteroideae</taxon>
        <taxon>Heliantheae alliance</taxon>
        <taxon>Heliantheae</taxon>
        <taxon>Helianthus</taxon>
    </lineage>
</organism>
<dbReference type="Pfam" id="PF22600">
    <property type="entry name" value="MTPAP-like_central"/>
    <property type="match status" value="1"/>
</dbReference>
<accession>A0A251U769</accession>
<dbReference type="Proteomes" id="UP000215914">
    <property type="component" value="Chromosome 8"/>
</dbReference>
<dbReference type="InParanoid" id="A0A251U769"/>
<feature type="domain" description="Poly(A) RNA polymerase mitochondrial-like central palm" evidence="1">
    <location>
        <begin position="27"/>
        <end position="147"/>
    </location>
</feature>
<evidence type="ECO:0000259" key="2">
    <source>
        <dbReference type="Pfam" id="PF26180"/>
    </source>
</evidence>
<dbReference type="PANTHER" id="PTHR45979">
    <property type="entry name" value="PAP/OAS1 SUBSTRATE-BINDING DOMAIN SUPERFAMILY"/>
    <property type="match status" value="1"/>
</dbReference>
<dbReference type="SUPFAM" id="SSF81301">
    <property type="entry name" value="Nucleotidyltransferase"/>
    <property type="match status" value="1"/>
</dbReference>
<dbReference type="OMA" id="CETIGWR"/>
<dbReference type="Gene3D" id="3.30.460.10">
    <property type="entry name" value="Beta Polymerase, domain 2"/>
    <property type="match status" value="1"/>
</dbReference>
<evidence type="ECO:0000259" key="1">
    <source>
        <dbReference type="Pfam" id="PF22600"/>
    </source>
</evidence>
<evidence type="ECO:0008006" key="5">
    <source>
        <dbReference type="Google" id="ProtNLM"/>
    </source>
</evidence>
<dbReference type="Gene3D" id="1.10.1410.10">
    <property type="match status" value="1"/>
</dbReference>
<evidence type="ECO:0000313" key="3">
    <source>
        <dbReference type="EMBL" id="OTG18929.1"/>
    </source>
</evidence>
<keyword evidence="4" id="KW-1185">Reference proteome</keyword>
<dbReference type="InterPro" id="IPR058920">
    <property type="entry name" value="PAP-OAS1-bd-rel"/>
</dbReference>
<feature type="domain" description="PAP/OAS1 substrate-binding-related" evidence="2">
    <location>
        <begin position="160"/>
        <end position="310"/>
    </location>
</feature>
<dbReference type="AlphaFoldDB" id="A0A251U769"/>
<dbReference type="InterPro" id="IPR058921">
    <property type="entry name" value="PAP/OAS1-rel"/>
</dbReference>
<dbReference type="PANTHER" id="PTHR45979:SF33">
    <property type="entry name" value="POLYNUCLEOTIDE ADENYLYLTRANSFERASE"/>
    <property type="match status" value="1"/>
</dbReference>
<dbReference type="STRING" id="4232.A0A251U769"/>
<name>A0A251U769_HELAN</name>
<dbReference type="InterPro" id="IPR043519">
    <property type="entry name" value="NT_sf"/>
</dbReference>
<sequence>MEHNPSSISPVFNSIPAEKWIAAEAPIHRVLNRVRPTSDSEDKRNDVVRYMRLLIKKVSGTVEVVQYGSVPLKTYLPEGDIDLTVISVPDSRNLPLNVYHALLAEEHNGNDEYKLKDIRFIDAKVKLVKCVVNDITIDISFNQLSGLCALCFLEQMDHLIGRNHLFKRSIVLIKSWCYYESHIMGAMYGLLSTYALETLVLYIFRMYNASLASPLMVLYVFLEYYSKFNWDKFGISIDGPVNLSLLPDIVVENPTHHALFGGQFLRELINLYTVPCKIPAENRPPFMRKVVNIIDPLKTNNNLGRSVNLGK</sequence>
<protein>
    <recommendedName>
        <fullName evidence="5">Polymerase, nucleotidyl transferase domain-containing protein</fullName>
    </recommendedName>
</protein>
<reference evidence="4" key="1">
    <citation type="journal article" date="2017" name="Nature">
        <title>The sunflower genome provides insights into oil metabolism, flowering and Asterid evolution.</title>
        <authorList>
            <person name="Badouin H."/>
            <person name="Gouzy J."/>
            <person name="Grassa C.J."/>
            <person name="Murat F."/>
            <person name="Staton S.E."/>
            <person name="Cottret L."/>
            <person name="Lelandais-Briere C."/>
            <person name="Owens G.L."/>
            <person name="Carrere S."/>
            <person name="Mayjonade B."/>
            <person name="Legrand L."/>
            <person name="Gill N."/>
            <person name="Kane N.C."/>
            <person name="Bowers J.E."/>
            <person name="Hubner S."/>
            <person name="Bellec A."/>
            <person name="Berard A."/>
            <person name="Berges H."/>
            <person name="Blanchet N."/>
            <person name="Boniface M.C."/>
            <person name="Brunel D."/>
            <person name="Catrice O."/>
            <person name="Chaidir N."/>
            <person name="Claudel C."/>
            <person name="Donnadieu C."/>
            <person name="Faraut T."/>
            <person name="Fievet G."/>
            <person name="Helmstetter N."/>
            <person name="King M."/>
            <person name="Knapp S.J."/>
            <person name="Lai Z."/>
            <person name="Le Paslier M.C."/>
            <person name="Lippi Y."/>
            <person name="Lorenzon L."/>
            <person name="Mandel J.R."/>
            <person name="Marage G."/>
            <person name="Marchand G."/>
            <person name="Marquand E."/>
            <person name="Bret-Mestries E."/>
            <person name="Morien E."/>
            <person name="Nambeesan S."/>
            <person name="Nguyen T."/>
            <person name="Pegot-Espagnet P."/>
            <person name="Pouilly N."/>
            <person name="Raftis F."/>
            <person name="Sallet E."/>
            <person name="Schiex T."/>
            <person name="Thomas J."/>
            <person name="Vandecasteele C."/>
            <person name="Vares D."/>
            <person name="Vear F."/>
            <person name="Vautrin S."/>
            <person name="Crespi M."/>
            <person name="Mangin B."/>
            <person name="Burke J.M."/>
            <person name="Salse J."/>
            <person name="Munos S."/>
            <person name="Vincourt P."/>
            <person name="Rieseberg L.H."/>
            <person name="Langlade N.B."/>
        </authorList>
    </citation>
    <scope>NUCLEOTIDE SEQUENCE [LARGE SCALE GENOMIC DNA]</scope>
    <source>
        <strain evidence="4">cv. SF193</strain>
    </source>
</reference>
<dbReference type="CDD" id="cd05402">
    <property type="entry name" value="NT_PAP_TUTase"/>
    <property type="match status" value="1"/>
</dbReference>